<evidence type="ECO:0000313" key="6">
    <source>
        <dbReference type="Proteomes" id="UP000813385"/>
    </source>
</evidence>
<dbReference type="Pfam" id="PF10342">
    <property type="entry name" value="Kre9_KNH"/>
    <property type="match status" value="1"/>
</dbReference>
<gene>
    <name evidence="5" type="ORF">B0T11DRAFT_323904</name>
</gene>
<feature type="signal peptide" evidence="3">
    <location>
        <begin position="1"/>
        <end position="17"/>
    </location>
</feature>
<feature type="compositionally biased region" description="Low complexity" evidence="2">
    <location>
        <begin position="116"/>
        <end position="183"/>
    </location>
</feature>
<dbReference type="PANTHER" id="PTHR40633:SF1">
    <property type="entry name" value="GPI ANCHORED SERINE-THREONINE RICH PROTEIN (AFU_ORTHOLOGUE AFUA_1G03630)"/>
    <property type="match status" value="1"/>
</dbReference>
<feature type="chain" id="PRO_5035461764" evidence="3">
    <location>
        <begin position="18"/>
        <end position="211"/>
    </location>
</feature>
<dbReference type="InterPro" id="IPR052982">
    <property type="entry name" value="SRP1/TIP1-like"/>
</dbReference>
<feature type="domain" description="Yeast cell wall synthesis Kre9/Knh1-like N-terminal" evidence="4">
    <location>
        <begin position="32"/>
        <end position="107"/>
    </location>
</feature>
<dbReference type="InterPro" id="IPR018466">
    <property type="entry name" value="Kre9/Knh1-like_N"/>
</dbReference>
<dbReference type="EMBL" id="JAGPXD010000001">
    <property type="protein sequence ID" value="KAH7375947.1"/>
    <property type="molecule type" value="Genomic_DNA"/>
</dbReference>
<evidence type="ECO:0000256" key="1">
    <source>
        <dbReference type="ARBA" id="ARBA00022729"/>
    </source>
</evidence>
<organism evidence="5 6">
    <name type="scientific">Plectosphaerella cucumerina</name>
    <dbReference type="NCBI Taxonomy" id="40658"/>
    <lineage>
        <taxon>Eukaryota</taxon>
        <taxon>Fungi</taxon>
        <taxon>Dikarya</taxon>
        <taxon>Ascomycota</taxon>
        <taxon>Pezizomycotina</taxon>
        <taxon>Sordariomycetes</taxon>
        <taxon>Hypocreomycetidae</taxon>
        <taxon>Glomerellales</taxon>
        <taxon>Plectosphaerellaceae</taxon>
        <taxon>Plectosphaerella</taxon>
    </lineage>
</organism>
<keyword evidence="6" id="KW-1185">Reference proteome</keyword>
<evidence type="ECO:0000313" key="5">
    <source>
        <dbReference type="EMBL" id="KAH7375947.1"/>
    </source>
</evidence>
<sequence>MKFSLAAVVGFAAAVFAQTKIEISNSVIDPVAGNDFELTWVQAEGPVTIQLVYGPSNNLAKGEVIASDLDPEAGSFTWSVPDDIVSRGDYAFYITDGTTENYSLQFPLAGTGVASTSAAPTSSVRSTTAAPSSASTEEASSTLTTTITSEVSSSAEASSTASESESESSTRTTAAASASGSSTDVPDANKAGRLGSPVALILTLAAMLYFH</sequence>
<dbReference type="Proteomes" id="UP000813385">
    <property type="component" value="Unassembled WGS sequence"/>
</dbReference>
<evidence type="ECO:0000259" key="4">
    <source>
        <dbReference type="Pfam" id="PF10342"/>
    </source>
</evidence>
<comment type="caution">
    <text evidence="5">The sequence shown here is derived from an EMBL/GenBank/DDBJ whole genome shotgun (WGS) entry which is preliminary data.</text>
</comment>
<dbReference type="OrthoDB" id="5589325at2759"/>
<accession>A0A8K0X8L5</accession>
<keyword evidence="1 3" id="KW-0732">Signal</keyword>
<protein>
    <submittedName>
        <fullName evidence="5">Ser-Thr-rich glycosyl-phosphatidyl-inositol-anchored membrane family-domain-containing protein</fullName>
    </submittedName>
</protein>
<proteinExistence type="predicted"/>
<dbReference type="PANTHER" id="PTHR40633">
    <property type="entry name" value="MATRIX PROTEIN, PUTATIVE (AFU_ORTHOLOGUE AFUA_8G05410)-RELATED"/>
    <property type="match status" value="1"/>
</dbReference>
<evidence type="ECO:0000256" key="3">
    <source>
        <dbReference type="SAM" id="SignalP"/>
    </source>
</evidence>
<evidence type="ECO:0000256" key="2">
    <source>
        <dbReference type="SAM" id="MobiDB-lite"/>
    </source>
</evidence>
<dbReference type="AlphaFoldDB" id="A0A8K0X8L5"/>
<reference evidence="5" key="1">
    <citation type="journal article" date="2021" name="Nat. Commun.">
        <title>Genetic determinants of endophytism in the Arabidopsis root mycobiome.</title>
        <authorList>
            <person name="Mesny F."/>
            <person name="Miyauchi S."/>
            <person name="Thiergart T."/>
            <person name="Pickel B."/>
            <person name="Atanasova L."/>
            <person name="Karlsson M."/>
            <person name="Huettel B."/>
            <person name="Barry K.W."/>
            <person name="Haridas S."/>
            <person name="Chen C."/>
            <person name="Bauer D."/>
            <person name="Andreopoulos W."/>
            <person name="Pangilinan J."/>
            <person name="LaButti K."/>
            <person name="Riley R."/>
            <person name="Lipzen A."/>
            <person name="Clum A."/>
            <person name="Drula E."/>
            <person name="Henrissat B."/>
            <person name="Kohler A."/>
            <person name="Grigoriev I.V."/>
            <person name="Martin F.M."/>
            <person name="Hacquard S."/>
        </authorList>
    </citation>
    <scope>NUCLEOTIDE SEQUENCE</scope>
    <source>
        <strain evidence="5">MPI-CAGE-AT-0016</strain>
    </source>
</reference>
<name>A0A8K0X8L5_9PEZI</name>
<feature type="region of interest" description="Disordered" evidence="2">
    <location>
        <begin position="116"/>
        <end position="192"/>
    </location>
</feature>